<dbReference type="GO" id="GO:0005654">
    <property type="term" value="C:nucleoplasm"/>
    <property type="evidence" value="ECO:0007669"/>
    <property type="project" value="UniProtKB-SubCell"/>
</dbReference>
<dbReference type="InterPro" id="IPR018783">
    <property type="entry name" value="TF_ENY2"/>
</dbReference>
<dbReference type="EMBL" id="VIIS01001799">
    <property type="protein sequence ID" value="KAF0292670.1"/>
    <property type="molecule type" value="Genomic_DNA"/>
</dbReference>
<keyword evidence="2 11" id="KW-0813">Transport</keyword>
<dbReference type="GO" id="GO:0000124">
    <property type="term" value="C:SAGA complex"/>
    <property type="evidence" value="ECO:0007669"/>
    <property type="project" value="UniProtKB-UniRule"/>
</dbReference>
<evidence type="ECO:0000256" key="5">
    <source>
        <dbReference type="ARBA" id="ARBA00022927"/>
    </source>
</evidence>
<evidence type="ECO:0000256" key="10">
    <source>
        <dbReference type="ARBA" id="ARBA00023242"/>
    </source>
</evidence>
<name>A0A6A4VMR4_AMPAM</name>
<evidence type="ECO:0000256" key="3">
    <source>
        <dbReference type="ARBA" id="ARBA00022816"/>
    </source>
</evidence>
<gene>
    <name evidence="12" type="primary">eny2</name>
    <name evidence="12" type="ORF">FJT64_009293</name>
</gene>
<dbReference type="Pfam" id="PF10163">
    <property type="entry name" value="EnY2"/>
    <property type="match status" value="1"/>
</dbReference>
<keyword evidence="9 11" id="KW-0804">Transcription</keyword>
<comment type="caution">
    <text evidence="12">The sequence shown here is derived from an EMBL/GenBank/DDBJ whole genome shotgun (WGS) entry which is preliminary data.</text>
</comment>
<dbReference type="HAMAP" id="MF_03046">
    <property type="entry name" value="ENY2_Sus1"/>
    <property type="match status" value="1"/>
</dbReference>
<dbReference type="GO" id="GO:0071819">
    <property type="term" value="C:DUBm complex"/>
    <property type="evidence" value="ECO:0007669"/>
    <property type="project" value="UniProtKB-UniRule"/>
</dbReference>
<dbReference type="GO" id="GO:0005643">
    <property type="term" value="C:nuclear pore"/>
    <property type="evidence" value="ECO:0007669"/>
    <property type="project" value="UniProtKB-UniRule"/>
</dbReference>
<evidence type="ECO:0000256" key="1">
    <source>
        <dbReference type="ARBA" id="ARBA00004642"/>
    </source>
</evidence>
<keyword evidence="5 11" id="KW-0653">Protein transport</keyword>
<evidence type="ECO:0000313" key="13">
    <source>
        <dbReference type="Proteomes" id="UP000440578"/>
    </source>
</evidence>
<dbReference type="PANTHER" id="PTHR12514">
    <property type="entry name" value="ENHANCER OF YELLOW 2 TRANSCRIPTION FACTOR"/>
    <property type="match status" value="1"/>
</dbReference>
<dbReference type="Proteomes" id="UP000440578">
    <property type="component" value="Unassembled WGS sequence"/>
</dbReference>
<sequence length="99" mass="11341">MPAEETETQMKNSINQKLIEAGEKERLKTLLKERLADSDWHDRLKDQCRQVIKEKGAENITVDDLVTEITPRGRALVPDSVKKELLQKIKAFLAEQANL</sequence>
<evidence type="ECO:0000256" key="9">
    <source>
        <dbReference type="ARBA" id="ARBA00023163"/>
    </source>
</evidence>
<protein>
    <recommendedName>
        <fullName evidence="11">Transcription and mRNA export factor ENY2</fullName>
    </recommendedName>
    <alternativeName>
        <fullName evidence="11">Enhancer of yellow 2 transcription factor homolog</fullName>
    </alternativeName>
</protein>
<dbReference type="GO" id="GO:0070390">
    <property type="term" value="C:transcription export complex 2"/>
    <property type="evidence" value="ECO:0007669"/>
    <property type="project" value="UniProtKB-UniRule"/>
</dbReference>
<evidence type="ECO:0000256" key="2">
    <source>
        <dbReference type="ARBA" id="ARBA00022448"/>
    </source>
</evidence>
<dbReference type="FunFam" id="1.10.246.140:FF:000001">
    <property type="entry name" value="Transcription and mRNA export factor ENY2"/>
    <property type="match status" value="1"/>
</dbReference>
<reference evidence="12 13" key="1">
    <citation type="submission" date="2019-07" db="EMBL/GenBank/DDBJ databases">
        <title>Draft genome assembly of a fouling barnacle, Amphibalanus amphitrite (Darwin, 1854): The first reference genome for Thecostraca.</title>
        <authorList>
            <person name="Kim W."/>
        </authorList>
    </citation>
    <scope>NUCLEOTIDE SEQUENCE [LARGE SCALE GENOMIC DNA]</scope>
    <source>
        <strain evidence="12">SNU_AA5</strain>
        <tissue evidence="12">Soma without cirri and trophi</tissue>
    </source>
</reference>
<keyword evidence="3 11" id="KW-0509">mRNA transport</keyword>
<evidence type="ECO:0000256" key="8">
    <source>
        <dbReference type="ARBA" id="ARBA00023159"/>
    </source>
</evidence>
<keyword evidence="10 11" id="KW-0539">Nucleus</keyword>
<dbReference type="InterPro" id="IPR038212">
    <property type="entry name" value="TF_EnY2_sf"/>
</dbReference>
<comment type="subunit">
    <text evidence="11">Component of the nuclear pore complex (NPC)-associated TREX-2 complex (transcription and export complex 2). Component of the SAGA transcription coactivator-HAT complex. Within the SAGA complex, participates to a subcomplex of SAGA called the DUB module (deubiquitination module).</text>
</comment>
<dbReference type="GO" id="GO:0006325">
    <property type="term" value="P:chromatin organization"/>
    <property type="evidence" value="ECO:0007669"/>
    <property type="project" value="UniProtKB-KW"/>
</dbReference>
<dbReference type="GO" id="GO:0006406">
    <property type="term" value="P:mRNA export from nucleus"/>
    <property type="evidence" value="ECO:0007669"/>
    <property type="project" value="UniProtKB-UniRule"/>
</dbReference>
<organism evidence="12 13">
    <name type="scientific">Amphibalanus amphitrite</name>
    <name type="common">Striped barnacle</name>
    <name type="synonym">Balanus amphitrite</name>
    <dbReference type="NCBI Taxonomy" id="1232801"/>
    <lineage>
        <taxon>Eukaryota</taxon>
        <taxon>Metazoa</taxon>
        <taxon>Ecdysozoa</taxon>
        <taxon>Arthropoda</taxon>
        <taxon>Crustacea</taxon>
        <taxon>Multicrustacea</taxon>
        <taxon>Cirripedia</taxon>
        <taxon>Thoracica</taxon>
        <taxon>Thoracicalcarea</taxon>
        <taxon>Balanomorpha</taxon>
        <taxon>Balanoidea</taxon>
        <taxon>Balanidae</taxon>
        <taxon>Amphibalaninae</taxon>
        <taxon>Amphibalanus</taxon>
    </lineage>
</organism>
<keyword evidence="7 11" id="KW-0805">Transcription regulation</keyword>
<keyword evidence="13" id="KW-1185">Reference proteome</keyword>
<evidence type="ECO:0000256" key="7">
    <source>
        <dbReference type="ARBA" id="ARBA00023015"/>
    </source>
</evidence>
<dbReference type="GO" id="GO:0006368">
    <property type="term" value="P:transcription elongation by RNA polymerase II"/>
    <property type="evidence" value="ECO:0007669"/>
    <property type="project" value="UniProtKB-UniRule"/>
</dbReference>
<proteinExistence type="inferred from homology"/>
<evidence type="ECO:0000313" key="12">
    <source>
        <dbReference type="EMBL" id="KAF0292670.1"/>
    </source>
</evidence>
<evidence type="ECO:0000256" key="6">
    <source>
        <dbReference type="ARBA" id="ARBA00023010"/>
    </source>
</evidence>
<comment type="similarity">
    <text evidence="11">Belongs to the ENY2 family.</text>
</comment>
<comment type="function">
    <text evidence="11">Involved in mRNA export coupled transcription activation by association with both the TREX-2 and the SAGA complexes. The transcription regulatory histone acetylation (HAT) complex SAGA is a multiprotein complex that activates transcription by remodeling chromatin and mediating histone acetylation and deubiquitination. Within the SAGA complex, participates to a subcomplex that specifically deubiquitinates histones. The SAGA complex is recruited to specific gene promoters by activators, where it is required for transcription. The TREX-2 complex functions in docking export-competent ribonucleoprotein particles (mRNPs) to the nuclear entrance of the nuclear pore complex (nuclear basket). TREX-2 participates in mRNA export and accurate chromatin positioning in the nucleus by tethering genes to the nuclear periphery.</text>
</comment>
<evidence type="ECO:0000256" key="4">
    <source>
        <dbReference type="ARBA" id="ARBA00022853"/>
    </source>
</evidence>
<evidence type="ECO:0000256" key="11">
    <source>
        <dbReference type="HAMAP-Rule" id="MF_03046"/>
    </source>
</evidence>
<accession>A0A6A4VMR4</accession>
<dbReference type="GO" id="GO:0003713">
    <property type="term" value="F:transcription coactivator activity"/>
    <property type="evidence" value="ECO:0007669"/>
    <property type="project" value="UniProtKB-UniRule"/>
</dbReference>
<comment type="subcellular location">
    <subcellularLocation>
        <location evidence="1 11">Nucleus</location>
        <location evidence="1 11">Nucleoplasm</location>
    </subcellularLocation>
</comment>
<dbReference type="Gene3D" id="1.10.246.140">
    <property type="match status" value="1"/>
</dbReference>
<keyword evidence="6 11" id="KW-0811">Translocation</keyword>
<dbReference type="OrthoDB" id="6221744at2759"/>
<keyword evidence="4 11" id="KW-0156">Chromatin regulator</keyword>
<dbReference type="GO" id="GO:0015031">
    <property type="term" value="P:protein transport"/>
    <property type="evidence" value="ECO:0007669"/>
    <property type="project" value="UniProtKB-KW"/>
</dbReference>
<keyword evidence="8 11" id="KW-0010">Activator</keyword>
<dbReference type="AlphaFoldDB" id="A0A6A4VMR4"/>